<name>A0A176YX48_9BRAD</name>
<dbReference type="RefSeq" id="WP_136623612.1">
    <property type="nucleotide sequence ID" value="NZ_LUUB01000041.1"/>
</dbReference>
<comment type="caution">
    <text evidence="1">The sequence shown here is derived from an EMBL/GenBank/DDBJ whole genome shotgun (WGS) entry which is preliminary data.</text>
</comment>
<evidence type="ECO:0000313" key="2">
    <source>
        <dbReference type="Proteomes" id="UP000076959"/>
    </source>
</evidence>
<dbReference type="Proteomes" id="UP000076959">
    <property type="component" value="Unassembled WGS sequence"/>
</dbReference>
<protein>
    <submittedName>
        <fullName evidence="1">Uncharacterized protein</fullName>
    </submittedName>
</protein>
<organism evidence="1 2">
    <name type="scientific">Bradyrhizobium centrolobii</name>
    <dbReference type="NCBI Taxonomy" id="1505087"/>
    <lineage>
        <taxon>Bacteria</taxon>
        <taxon>Pseudomonadati</taxon>
        <taxon>Pseudomonadota</taxon>
        <taxon>Alphaproteobacteria</taxon>
        <taxon>Hyphomicrobiales</taxon>
        <taxon>Nitrobacteraceae</taxon>
        <taxon>Bradyrhizobium</taxon>
    </lineage>
</organism>
<sequence length="119" mass="13290">MQRDGFGDYPHVAFEVVESGVYAVETLAQQSFDGWRGVQKMLKSSFNKHALAGTWSVACNIEPTADTLTQPNRYFATLRGFSPARRSNFKAIGLRLGYLLHFLIVPQDPTIETAASRHD</sequence>
<accession>A0A176YX48</accession>
<evidence type="ECO:0000313" key="1">
    <source>
        <dbReference type="EMBL" id="OAF12295.1"/>
    </source>
</evidence>
<reference evidence="1 2" key="1">
    <citation type="submission" date="2016-03" db="EMBL/GenBank/DDBJ databases">
        <title>Draft Genome Sequence of the Strain BR 10245 (Bradyrhizobium sp.) isolated from nodules of Centrolobium paraense.</title>
        <authorList>
            <person name="Simoes-Araujo J.L.Sr."/>
            <person name="Barauna A.C."/>
            <person name="Silva K."/>
            <person name="Zilli J.E."/>
        </authorList>
    </citation>
    <scope>NUCLEOTIDE SEQUENCE [LARGE SCALE GENOMIC DNA]</scope>
    <source>
        <strain evidence="1 2">BR 10245</strain>
    </source>
</reference>
<dbReference type="EMBL" id="LUUB01000041">
    <property type="protein sequence ID" value="OAF12295.1"/>
    <property type="molecule type" value="Genomic_DNA"/>
</dbReference>
<proteinExistence type="predicted"/>
<keyword evidence="2" id="KW-1185">Reference proteome</keyword>
<dbReference type="AlphaFoldDB" id="A0A176YX48"/>
<gene>
    <name evidence="1" type="ORF">AYJ54_06510</name>
</gene>